<dbReference type="AlphaFoldDB" id="A0A0R2NGV1"/>
<keyword evidence="2" id="KW-1185">Reference proteome</keyword>
<dbReference type="RefSeq" id="WP_024623966.1">
    <property type="nucleotide sequence ID" value="NZ_AYGX02000155.1"/>
</dbReference>
<reference evidence="1 2" key="1">
    <citation type="journal article" date="2015" name="Genome Announc.">
        <title>Expanding the biotechnology potential of lactobacilli through comparative genomics of 213 strains and associated genera.</title>
        <authorList>
            <person name="Sun Z."/>
            <person name="Harris H.M."/>
            <person name="McCann A."/>
            <person name="Guo C."/>
            <person name="Argimon S."/>
            <person name="Zhang W."/>
            <person name="Yang X."/>
            <person name="Jeffery I.B."/>
            <person name="Cooney J.C."/>
            <person name="Kagawa T.F."/>
            <person name="Liu W."/>
            <person name="Song Y."/>
            <person name="Salvetti E."/>
            <person name="Wrobel A."/>
            <person name="Rasinkangas P."/>
            <person name="Parkhill J."/>
            <person name="Rea M.C."/>
            <person name="O'Sullivan O."/>
            <person name="Ritari J."/>
            <person name="Douillard F.P."/>
            <person name="Paul Ross R."/>
            <person name="Yang R."/>
            <person name="Briner A.E."/>
            <person name="Felis G.E."/>
            <person name="de Vos W.M."/>
            <person name="Barrangou R."/>
            <person name="Klaenhammer T.R."/>
            <person name="Caufield P.W."/>
            <person name="Cui Y."/>
            <person name="Zhang H."/>
            <person name="O'Toole P.W."/>
        </authorList>
    </citation>
    <scope>NUCLEOTIDE SEQUENCE [LARGE SCALE GENOMIC DNA]</scope>
    <source>
        <strain evidence="1 2">DSM 21115</strain>
    </source>
</reference>
<dbReference type="Proteomes" id="UP000050920">
    <property type="component" value="Unassembled WGS sequence"/>
</dbReference>
<sequence length="193" mass="20721">MSVSKSVTMANIAAHLTNQPTFMAFELDKHVYANQLIPKQLLAKKLTTVAYPMGKVTFTQTALALADEFGAPLLTVPVADVTGVTVGIYQTVVGDLGAITPISTQYTLNLVVKTTMATYDLLNQDLTAVPALLTWLAATPVAVTDPMQLRAQLDTADWTQLDQQQVEQWAQGSAYATPWQQLGAAAPTSKLAK</sequence>
<accession>A0A0R2NGV1</accession>
<dbReference type="EMBL" id="AYGX02000155">
    <property type="protein sequence ID" value="KRO25047.1"/>
    <property type="molecule type" value="Genomic_DNA"/>
</dbReference>
<protein>
    <submittedName>
        <fullName evidence="1">Uncharacterized protein</fullName>
    </submittedName>
</protein>
<proteinExistence type="predicted"/>
<name>A0A0R2NGV1_9LACO</name>
<gene>
    <name evidence="1" type="ORF">DY78_GL001402</name>
</gene>
<evidence type="ECO:0000313" key="1">
    <source>
        <dbReference type="EMBL" id="KRO25047.1"/>
    </source>
</evidence>
<organism evidence="1 2">
    <name type="scientific">Lactiplantibacillus fabifermentans DSM 21115</name>
    <dbReference type="NCBI Taxonomy" id="1413187"/>
    <lineage>
        <taxon>Bacteria</taxon>
        <taxon>Bacillati</taxon>
        <taxon>Bacillota</taxon>
        <taxon>Bacilli</taxon>
        <taxon>Lactobacillales</taxon>
        <taxon>Lactobacillaceae</taxon>
        <taxon>Lactiplantibacillus</taxon>
    </lineage>
</organism>
<evidence type="ECO:0000313" key="2">
    <source>
        <dbReference type="Proteomes" id="UP000050920"/>
    </source>
</evidence>
<comment type="caution">
    <text evidence="1">The sequence shown here is derived from an EMBL/GenBank/DDBJ whole genome shotgun (WGS) entry which is preliminary data.</text>
</comment>